<dbReference type="AlphaFoldDB" id="A0A7X1AVN4"/>
<dbReference type="Proteomes" id="UP000525652">
    <property type="component" value="Unassembled WGS sequence"/>
</dbReference>
<reference evidence="1 2" key="1">
    <citation type="submission" date="2020-07" db="EMBL/GenBank/DDBJ databases">
        <authorList>
            <person name="Feng X."/>
        </authorList>
    </citation>
    <scope>NUCLEOTIDE SEQUENCE [LARGE SCALE GENOMIC DNA]</scope>
    <source>
        <strain evidence="1 2">JCM14086</strain>
    </source>
</reference>
<organism evidence="1 2">
    <name type="scientific">Puniceicoccus vermicola</name>
    <dbReference type="NCBI Taxonomy" id="388746"/>
    <lineage>
        <taxon>Bacteria</taxon>
        <taxon>Pseudomonadati</taxon>
        <taxon>Verrucomicrobiota</taxon>
        <taxon>Opitutia</taxon>
        <taxon>Puniceicoccales</taxon>
        <taxon>Puniceicoccaceae</taxon>
        <taxon>Puniceicoccus</taxon>
    </lineage>
</organism>
<accession>A0A7X1AVN4</accession>
<comment type="caution">
    <text evidence="1">The sequence shown here is derived from an EMBL/GenBank/DDBJ whole genome shotgun (WGS) entry which is preliminary data.</text>
</comment>
<proteinExistence type="predicted"/>
<gene>
    <name evidence="1" type="ORF">H5P30_03545</name>
</gene>
<name>A0A7X1AVN4_9BACT</name>
<protein>
    <submittedName>
        <fullName evidence="1">Uncharacterized protein</fullName>
    </submittedName>
</protein>
<keyword evidence="2" id="KW-1185">Reference proteome</keyword>
<evidence type="ECO:0000313" key="1">
    <source>
        <dbReference type="EMBL" id="MBC2600848.1"/>
    </source>
</evidence>
<sequence length="366" mass="43101">MQDDPHLDELQTTRKKPIYPLKDGLRSYMIRHGREMELPVTYEELLDYSVSVPLRDADGNDTLWETVAYPQPEMSRIAKALTQIYGLLKTNGDWSAVDHLYMDRIDFCTFGNSHPFRIRIVNVHNDNPDYYYIKKADASRVYGLELEHLLSPNRMHYMTYQQTLVEEHVIGIPGDVFINEWLDNPQISRIRLAKELVKFNERCFLRLLGDMRSYNFVVDITPDFESFQLRIRPMDFDQQSYQGRKHVYLPQFFKSNNALVFFCLNNLIKETAYQYQLEEHAMMTRRINLIHQRLRMLLAEMSDDVISEPENVEQLKHELADHHERKDFLKANSMGEIVRESLHTILDRSVVPADKGSPLRLDLEGS</sequence>
<dbReference type="EMBL" id="JACHVA010000040">
    <property type="protein sequence ID" value="MBC2600848.1"/>
    <property type="molecule type" value="Genomic_DNA"/>
</dbReference>
<evidence type="ECO:0000313" key="2">
    <source>
        <dbReference type="Proteomes" id="UP000525652"/>
    </source>
</evidence>